<dbReference type="Proteomes" id="UP000321304">
    <property type="component" value="Unassembled WGS sequence"/>
</dbReference>
<dbReference type="Gene3D" id="3.40.50.300">
    <property type="entry name" value="P-loop containing nucleotide triphosphate hydrolases"/>
    <property type="match status" value="1"/>
</dbReference>
<dbReference type="AlphaFoldDB" id="A0A560MBP4"/>
<dbReference type="Gene3D" id="3.30.70.1790">
    <property type="entry name" value="RepB DNA-primase, N-terminal domain"/>
    <property type="match status" value="1"/>
</dbReference>
<keyword evidence="4" id="KW-1185">Reference proteome</keyword>
<dbReference type="EMBL" id="VITY01000003">
    <property type="protein sequence ID" value="TWC05038.1"/>
    <property type="molecule type" value="Genomic_DNA"/>
</dbReference>
<evidence type="ECO:0000313" key="3">
    <source>
        <dbReference type="EMBL" id="TWC05038.1"/>
    </source>
</evidence>
<feature type="domain" description="Bacteriophage/plasmid primase P4 C-terminal" evidence="2">
    <location>
        <begin position="428"/>
        <end position="547"/>
    </location>
</feature>
<evidence type="ECO:0000313" key="4">
    <source>
        <dbReference type="Proteomes" id="UP000321304"/>
    </source>
</evidence>
<dbReference type="Pfam" id="PF08706">
    <property type="entry name" value="D5_N"/>
    <property type="match status" value="1"/>
</dbReference>
<sequence length="927" mass="103845">MHANAPPGGSASPIACTPDTKCLTIDFLKTLFAHTTQPVYVCSFTNERIEGAERHVMTRKPIEIEAFKSQWDIAGRGMFFAVGTVKGNKRHKPTIAETIGLHADIDFDKVDGTPDLAKVLRQISRLRYPPSAIVKSGGGVHLYYLFKEAIDTQGVAGDVSNIDRIEAALRQLADIVAGDLAVCEVSRVLRLPGSHNTKRDERMPVEVLELHGDRRYELDDLEEWFAEQSPVMLRKSREAAKPAGEIDLLAEYAEKHGFKAPIDVEKRLADMMFMGGDDSSVHQTQLSVTASLLNRGMLVDDVVPYVLEATRRAAGEYASRWNWRREERKVRRMCETWIEKHPQKEDKKEEYAQRVAVEKYISERKIEFKTIEGGAGRGEGRQVERVSTASQQNGKVVAMPVTVTKQQQHELLGRAVLAGLIGDNERLINTKNGAWFYSAGIWELRTDKQWLNVRIEQACRRLSFKNTTKLINDTRNWIERDPDLWRDGEIPWDQHGKVPTRSGLIDPRTGTLEPCKPEHYATWRVEVDYKPDEPCPWWCMAINDMFGDREPDERAALISTVQELMGTALIDKKPRALSKACVFWGNENRAKSTVLDVVAGLFGGNPIGASLTAVESPHGLMPFVRRAPWILHEAFGGQWHLSASVKSIVTADPVMINVKNGPMLTQVIRSPIFWATNFQPQFKEATRAIVNRMIVIEVTREFDEARPIGAAAEAVKRGFSKPGEFVVATELPGVLNWALAGLRRALGRGSIAATDSIRETAEAIHRDSNLVAGFLPDCVEFDPKARIKVADFCLAFSAWFVEQKGEDRRPPSNDSIRKALKAVGDGRIVTERTKTSRYYCGVALNKLGLRYHQSAYESHIFEGKTALTKAPGSDVNSLIPAAWDERESIIAMRAYHQRVTDATSGVTDQRNERRDLAEIVGEDDDDE</sequence>
<evidence type="ECO:0000259" key="2">
    <source>
        <dbReference type="Pfam" id="PF08706"/>
    </source>
</evidence>
<dbReference type="OrthoDB" id="9763644at2"/>
<gene>
    <name evidence="3" type="ORF">FBZ93_10348</name>
</gene>
<proteinExistence type="predicted"/>
<name>A0A560MBP4_9BRAD</name>
<evidence type="ECO:0000256" key="1">
    <source>
        <dbReference type="SAM" id="MobiDB-lite"/>
    </source>
</evidence>
<reference evidence="3 4" key="1">
    <citation type="submission" date="2019-06" db="EMBL/GenBank/DDBJ databases">
        <title>Genomic Encyclopedia of Type Strains, Phase IV (KMG-V): Genome sequencing to study the core and pangenomes of soil and plant-associated prokaryotes.</title>
        <authorList>
            <person name="Whitman W."/>
        </authorList>
    </citation>
    <scope>NUCLEOTIDE SEQUENCE [LARGE SCALE GENOMIC DNA]</scope>
    <source>
        <strain evidence="3 4">BR 10355</strain>
    </source>
</reference>
<dbReference type="InterPro" id="IPR027417">
    <property type="entry name" value="P-loop_NTPase"/>
</dbReference>
<feature type="region of interest" description="Disordered" evidence="1">
    <location>
        <begin position="900"/>
        <end position="927"/>
    </location>
</feature>
<accession>A0A560MBP4</accession>
<protein>
    <submittedName>
        <fullName evidence="3">Phage/plasmid-associated DNA primase</fullName>
    </submittedName>
</protein>
<comment type="caution">
    <text evidence="3">The sequence shown here is derived from an EMBL/GenBank/DDBJ whole genome shotgun (WGS) entry which is preliminary data.</text>
</comment>
<dbReference type="RefSeq" id="WP_146985426.1">
    <property type="nucleotide sequence ID" value="NZ_VITY01000003.1"/>
</dbReference>
<organism evidence="3 4">
    <name type="scientific">Bradyrhizobium macuxiense</name>
    <dbReference type="NCBI Taxonomy" id="1755647"/>
    <lineage>
        <taxon>Bacteria</taxon>
        <taxon>Pseudomonadati</taxon>
        <taxon>Pseudomonadota</taxon>
        <taxon>Alphaproteobacteria</taxon>
        <taxon>Hyphomicrobiales</taxon>
        <taxon>Nitrobacteraceae</taxon>
        <taxon>Bradyrhizobium</taxon>
    </lineage>
</organism>
<dbReference type="InterPro" id="IPR014818">
    <property type="entry name" value="Phage/plasmid_primase_P4_C"/>
</dbReference>